<evidence type="ECO:0000256" key="3">
    <source>
        <dbReference type="ARBA" id="ARBA00022729"/>
    </source>
</evidence>
<gene>
    <name evidence="5" type="ORF">BLA60_01665</name>
</gene>
<dbReference type="InterPro" id="IPR015168">
    <property type="entry name" value="SsuA/THI5"/>
</dbReference>
<evidence type="ECO:0000313" key="6">
    <source>
        <dbReference type="Proteomes" id="UP000185696"/>
    </source>
</evidence>
<comment type="caution">
    <text evidence="5">The sequence shown here is derived from an EMBL/GenBank/DDBJ whole genome shotgun (WGS) entry which is preliminary data.</text>
</comment>
<dbReference type="Proteomes" id="UP000185696">
    <property type="component" value="Unassembled WGS sequence"/>
</dbReference>
<evidence type="ECO:0000256" key="1">
    <source>
        <dbReference type="ARBA" id="ARBA00004418"/>
    </source>
</evidence>
<dbReference type="AlphaFoldDB" id="A0A7Z0WS69"/>
<keyword evidence="3" id="KW-0732">Signal</keyword>
<evidence type="ECO:0000313" key="5">
    <source>
        <dbReference type="EMBL" id="OLF13918.1"/>
    </source>
</evidence>
<dbReference type="GO" id="GO:0042597">
    <property type="term" value="C:periplasmic space"/>
    <property type="evidence" value="ECO:0007669"/>
    <property type="project" value="UniProtKB-SubCell"/>
</dbReference>
<evidence type="ECO:0000256" key="2">
    <source>
        <dbReference type="ARBA" id="ARBA00010742"/>
    </source>
</evidence>
<keyword evidence="6" id="KW-1185">Reference proteome</keyword>
<dbReference type="PANTHER" id="PTHR30024:SF47">
    <property type="entry name" value="TAURINE-BINDING PERIPLASMIC PROTEIN"/>
    <property type="match status" value="1"/>
</dbReference>
<feature type="domain" description="SsuA/THI5-like" evidence="4">
    <location>
        <begin position="41"/>
        <end position="193"/>
    </location>
</feature>
<dbReference type="EMBL" id="MSIF01000001">
    <property type="protein sequence ID" value="OLF13918.1"/>
    <property type="molecule type" value="Genomic_DNA"/>
</dbReference>
<dbReference type="SUPFAM" id="SSF53850">
    <property type="entry name" value="Periplasmic binding protein-like II"/>
    <property type="match status" value="1"/>
</dbReference>
<dbReference type="PANTHER" id="PTHR30024">
    <property type="entry name" value="ALIPHATIC SULFONATES-BINDING PROTEIN-RELATED"/>
    <property type="match status" value="1"/>
</dbReference>
<organism evidence="5 6">
    <name type="scientific">Actinophytocola xinjiangensis</name>
    <dbReference type="NCBI Taxonomy" id="485602"/>
    <lineage>
        <taxon>Bacteria</taxon>
        <taxon>Bacillati</taxon>
        <taxon>Actinomycetota</taxon>
        <taxon>Actinomycetes</taxon>
        <taxon>Pseudonocardiales</taxon>
        <taxon>Pseudonocardiaceae</taxon>
    </lineage>
</organism>
<reference evidence="5 6" key="1">
    <citation type="submission" date="2016-12" db="EMBL/GenBank/DDBJ databases">
        <title>The draft genome sequence of Actinophytocola xinjiangensis.</title>
        <authorList>
            <person name="Wang W."/>
            <person name="Yuan L."/>
        </authorList>
    </citation>
    <scope>NUCLEOTIDE SEQUENCE [LARGE SCALE GENOMIC DNA]</scope>
    <source>
        <strain evidence="5 6">CGMCC 4.4663</strain>
    </source>
</reference>
<evidence type="ECO:0000259" key="4">
    <source>
        <dbReference type="Pfam" id="PF09084"/>
    </source>
</evidence>
<sequence length="333" mass="33949">MVLTATLALAACGDDGADAGGGGGGDTGGALTVGYISGASLAPAFVAEDLGCYSEQGLDVTFEPINNPADAIAFLSQRKIDAYVGSPSAGMFNQVARGATLKLVASLGSVNVPGDEPAPSGLYGGKDVATVEDLRGKRVASLGTVGTATSFLLGKALAEGGLTFADVEVVPLSVADMGEALRNGGVAAALLIAPYTQQAVDGGYAKELVDSKIAYGEETTSAVMYGPTLLEQDRDTGVAYLKAVACAAGRMTGDWRKDPEIVAPLAKFMKVPEETISGGGLYAFDPTLAINAGTLTSMQEMFHDTEGTLTYEETLGADKLVDDQIRLDAIDAS</sequence>
<protein>
    <recommendedName>
        <fullName evidence="4">SsuA/THI5-like domain-containing protein</fullName>
    </recommendedName>
</protein>
<proteinExistence type="inferred from homology"/>
<dbReference type="Gene3D" id="3.40.190.10">
    <property type="entry name" value="Periplasmic binding protein-like II"/>
    <property type="match status" value="2"/>
</dbReference>
<name>A0A7Z0WS69_9PSEU</name>
<dbReference type="Pfam" id="PF09084">
    <property type="entry name" value="NMT1"/>
    <property type="match status" value="1"/>
</dbReference>
<comment type="subcellular location">
    <subcellularLocation>
        <location evidence="1">Periplasm</location>
    </subcellularLocation>
</comment>
<accession>A0A7Z0WS69</accession>
<comment type="similarity">
    <text evidence="2">Belongs to the bacterial solute-binding protein SsuA/TauA family.</text>
</comment>